<proteinExistence type="inferred from homology"/>
<feature type="chain" id="PRO_5013769159" description="ATPase AAA-type core domain-containing protein" evidence="2">
    <location>
        <begin position="20"/>
        <end position="150"/>
    </location>
</feature>
<accession>A0A2G9UBJ2</accession>
<evidence type="ECO:0000313" key="4">
    <source>
        <dbReference type="Proteomes" id="UP000230423"/>
    </source>
</evidence>
<dbReference type="GO" id="GO:0016887">
    <property type="term" value="F:ATP hydrolysis activity"/>
    <property type="evidence" value="ECO:0007669"/>
    <property type="project" value="InterPro"/>
</dbReference>
<dbReference type="PANTHER" id="PTHR10760:SF2">
    <property type="entry name" value="LD13476P-RELATED"/>
    <property type="match status" value="1"/>
</dbReference>
<keyword evidence="4" id="KW-1185">Reference proteome</keyword>
<dbReference type="OrthoDB" id="19623at2759"/>
<gene>
    <name evidence="3" type="ORF">TELCIR_10633</name>
</gene>
<dbReference type="InterPro" id="IPR010448">
    <property type="entry name" value="Torsin"/>
</dbReference>
<feature type="signal peptide" evidence="2">
    <location>
        <begin position="1"/>
        <end position="19"/>
    </location>
</feature>
<evidence type="ECO:0000256" key="2">
    <source>
        <dbReference type="SAM" id="SignalP"/>
    </source>
</evidence>
<dbReference type="PANTHER" id="PTHR10760">
    <property type="entry name" value="TORSIN"/>
    <property type="match status" value="1"/>
</dbReference>
<dbReference type="GO" id="GO:0071218">
    <property type="term" value="P:cellular response to misfolded protein"/>
    <property type="evidence" value="ECO:0007669"/>
    <property type="project" value="TreeGrafter"/>
</dbReference>
<reference evidence="3 4" key="1">
    <citation type="submission" date="2015-09" db="EMBL/GenBank/DDBJ databases">
        <title>Draft genome of the parasitic nematode Teladorsagia circumcincta isolate WARC Sus (inbred).</title>
        <authorList>
            <person name="Mitreva M."/>
        </authorList>
    </citation>
    <scope>NUCLEOTIDE SEQUENCE [LARGE SCALE GENOMIC DNA]</scope>
    <source>
        <strain evidence="3 4">S</strain>
    </source>
</reference>
<dbReference type="GO" id="GO:0012505">
    <property type="term" value="C:endomembrane system"/>
    <property type="evidence" value="ECO:0007669"/>
    <property type="project" value="UniProtKB-ARBA"/>
</dbReference>
<dbReference type="GO" id="GO:0005524">
    <property type="term" value="F:ATP binding"/>
    <property type="evidence" value="ECO:0007669"/>
    <property type="project" value="InterPro"/>
</dbReference>
<dbReference type="EMBL" id="KZ347495">
    <property type="protein sequence ID" value="PIO67607.1"/>
    <property type="molecule type" value="Genomic_DNA"/>
</dbReference>
<dbReference type="Gene3D" id="3.40.50.300">
    <property type="entry name" value="P-loop containing nucleotide triphosphate hydrolases"/>
    <property type="match status" value="1"/>
</dbReference>
<dbReference type="InterPro" id="IPR027417">
    <property type="entry name" value="P-loop_NTPase"/>
</dbReference>
<dbReference type="GO" id="GO:0005737">
    <property type="term" value="C:cytoplasm"/>
    <property type="evidence" value="ECO:0007669"/>
    <property type="project" value="UniProtKB-ARBA"/>
</dbReference>
<comment type="similarity">
    <text evidence="1">Belongs to the ClpA/ClpB family. Torsin subfamily.</text>
</comment>
<dbReference type="SUPFAM" id="SSF52540">
    <property type="entry name" value="P-loop containing nucleoside triphosphate hydrolases"/>
    <property type="match status" value="1"/>
</dbReference>
<name>A0A2G9UBJ2_TELCI</name>
<protein>
    <recommendedName>
        <fullName evidence="5">ATPase AAA-type core domain-containing protein</fullName>
    </recommendedName>
</protein>
<sequence length="150" mass="17164">MRTLLLFVFVSFLAQQASPEPVSLFTELRRDLRELVHGQHLVIDTVENAIRAHWTNDNPKKPLAMSFHGFTGSGKNYVAEIIANNTFKKGMRSNFVHQIVASSEFYDKDKISEYKVQLRARILDAVKKCGRAMIIFDEADKLPEQLLGKR</sequence>
<dbReference type="Proteomes" id="UP000230423">
    <property type="component" value="Unassembled WGS sequence"/>
</dbReference>
<organism evidence="3 4">
    <name type="scientific">Teladorsagia circumcincta</name>
    <name type="common">Brown stomach worm</name>
    <name type="synonym">Ostertagia circumcincta</name>
    <dbReference type="NCBI Taxonomy" id="45464"/>
    <lineage>
        <taxon>Eukaryota</taxon>
        <taxon>Metazoa</taxon>
        <taxon>Ecdysozoa</taxon>
        <taxon>Nematoda</taxon>
        <taxon>Chromadorea</taxon>
        <taxon>Rhabditida</taxon>
        <taxon>Rhabditina</taxon>
        <taxon>Rhabditomorpha</taxon>
        <taxon>Strongyloidea</taxon>
        <taxon>Trichostrongylidae</taxon>
        <taxon>Teladorsagia</taxon>
    </lineage>
</organism>
<evidence type="ECO:0008006" key="5">
    <source>
        <dbReference type="Google" id="ProtNLM"/>
    </source>
</evidence>
<dbReference type="AlphaFoldDB" id="A0A2G9UBJ2"/>
<evidence type="ECO:0000313" key="3">
    <source>
        <dbReference type="EMBL" id="PIO67607.1"/>
    </source>
</evidence>
<keyword evidence="2" id="KW-0732">Signal</keyword>
<evidence type="ECO:0000256" key="1">
    <source>
        <dbReference type="ARBA" id="ARBA00006235"/>
    </source>
</evidence>
<dbReference type="Pfam" id="PF06309">
    <property type="entry name" value="Torsin"/>
    <property type="match status" value="1"/>
</dbReference>